<keyword evidence="1" id="KW-0547">Nucleotide-binding</keyword>
<evidence type="ECO:0000313" key="1">
    <source>
        <dbReference type="EMBL" id="TMV06849.1"/>
    </source>
</evidence>
<evidence type="ECO:0000313" key="2">
    <source>
        <dbReference type="Proteomes" id="UP001193035"/>
    </source>
</evidence>
<dbReference type="EMBL" id="VCPD01000004">
    <property type="protein sequence ID" value="TMV06849.1"/>
    <property type="molecule type" value="Genomic_DNA"/>
</dbReference>
<reference evidence="1 2" key="1">
    <citation type="submission" date="2019-05" db="EMBL/GenBank/DDBJ databases">
        <title>Ruegeria sp. nov., isolated from tidal flat.</title>
        <authorList>
            <person name="Kim W."/>
        </authorList>
    </citation>
    <scope>NUCLEOTIDE SEQUENCE [LARGE SCALE GENOMIC DNA]</scope>
    <source>
        <strain evidence="1 2">CAU 1488</strain>
    </source>
</reference>
<organism evidence="1 2">
    <name type="scientific">Ruegeria sediminis</name>
    <dbReference type="NCBI Taxonomy" id="2583820"/>
    <lineage>
        <taxon>Bacteria</taxon>
        <taxon>Pseudomonadati</taxon>
        <taxon>Pseudomonadota</taxon>
        <taxon>Alphaproteobacteria</taxon>
        <taxon>Rhodobacterales</taxon>
        <taxon>Roseobacteraceae</taxon>
        <taxon>Ruegeria</taxon>
    </lineage>
</organism>
<sequence>MTIAHLLERFDADPPAGGTMHLMREDALEEERLAAFEKGYAAGWEDALSAQEENRGQFVAALSRNLADLSFTYHEALARMTLSLEPMFQSLVRTVLPQTMAQGFGRHVVEQLQAMAEDQMAQPIELAVPPGASAELGPLLEREFPAPLRLAEDRALLPGQARLRVGAAERELDCRALLASIEQAMEAFIYQARQGSSHE</sequence>
<proteinExistence type="predicted"/>
<dbReference type="RefSeq" id="WP_138842539.1">
    <property type="nucleotide sequence ID" value="NZ_VCPD01000004.1"/>
</dbReference>
<name>A0ABY2WVR4_9RHOB</name>
<keyword evidence="1" id="KW-0067">ATP-binding</keyword>
<dbReference type="Proteomes" id="UP001193035">
    <property type="component" value="Unassembled WGS sequence"/>
</dbReference>
<dbReference type="GO" id="GO:0005524">
    <property type="term" value="F:ATP binding"/>
    <property type="evidence" value="ECO:0007669"/>
    <property type="project" value="UniProtKB-KW"/>
</dbReference>
<accession>A0ABY2WVR4</accession>
<keyword evidence="2" id="KW-1185">Reference proteome</keyword>
<comment type="caution">
    <text evidence="1">The sequence shown here is derived from an EMBL/GenBank/DDBJ whole genome shotgun (WGS) entry which is preliminary data.</text>
</comment>
<gene>
    <name evidence="1" type="ORF">FGK63_12055</name>
</gene>
<protein>
    <submittedName>
        <fullName evidence="1">ABC transporter ATP-binding protein</fullName>
    </submittedName>
</protein>